<dbReference type="RefSeq" id="WP_015216954.1">
    <property type="nucleotide sequence ID" value="NC_019771.1"/>
</dbReference>
<evidence type="ECO:0000313" key="1">
    <source>
        <dbReference type="EMBL" id="AFZ60338.1"/>
    </source>
</evidence>
<dbReference type="NCBIfam" id="NF038167">
    <property type="entry name" value="cyan_ocin_like"/>
    <property type="match status" value="1"/>
</dbReference>
<reference evidence="2" key="1">
    <citation type="journal article" date="2013" name="Proc. Natl. Acad. Sci. U.S.A.">
        <title>Improving the coverage of the cyanobacterial phylum using diversity-driven genome sequencing.</title>
        <authorList>
            <person name="Shih P.M."/>
            <person name="Wu D."/>
            <person name="Latifi A."/>
            <person name="Axen S.D."/>
            <person name="Fewer D.P."/>
            <person name="Talla E."/>
            <person name="Calteau A."/>
            <person name="Cai F."/>
            <person name="Tandeau de Marsac N."/>
            <person name="Rippka R."/>
            <person name="Herdman M."/>
            <person name="Sivonen K."/>
            <person name="Coursin T."/>
            <person name="Laurent T."/>
            <person name="Goodwin L."/>
            <person name="Nolan M."/>
            <person name="Davenport K.W."/>
            <person name="Han C.S."/>
            <person name="Rubin E.M."/>
            <person name="Eisen J.A."/>
            <person name="Woyke T."/>
            <person name="Gugger M."/>
            <person name="Kerfeld C.A."/>
        </authorList>
    </citation>
    <scope>NUCLEOTIDE SEQUENCE [LARGE SCALE GENOMIC DNA]</scope>
    <source>
        <strain evidence="2">ATCC 27899 / PCC 7122</strain>
    </source>
</reference>
<evidence type="ECO:0000313" key="2">
    <source>
        <dbReference type="Proteomes" id="UP000010474"/>
    </source>
</evidence>
<sequence>MSNLFTAVSIKEQEIVAGGYGNSYGEDTGTGSSLVDKIYTEYAFKNAVLNADVFSGPGGSRVLQNFELVDLYTEASKKFKAFQY</sequence>
<organism evidence="1 2">
    <name type="scientific">Anabaena cylindrica (strain ATCC 27899 / PCC 7122)</name>
    <dbReference type="NCBI Taxonomy" id="272123"/>
    <lineage>
        <taxon>Bacteria</taxon>
        <taxon>Bacillati</taxon>
        <taxon>Cyanobacteriota</taxon>
        <taxon>Cyanophyceae</taxon>
        <taxon>Nostocales</taxon>
        <taxon>Nostocaceae</taxon>
        <taxon>Anabaena</taxon>
    </lineage>
</organism>
<dbReference type="PATRIC" id="fig|272123.3.peg.5420"/>
<dbReference type="Proteomes" id="UP000010474">
    <property type="component" value="Chromosome"/>
</dbReference>
<gene>
    <name evidence="1" type="ordered locus">Anacy_4998</name>
</gene>
<dbReference type="InterPro" id="IPR049891">
    <property type="entry name" value="CTB"/>
</dbReference>
<dbReference type="EMBL" id="CP003659">
    <property type="protein sequence ID" value="AFZ60338.1"/>
    <property type="molecule type" value="Genomic_DNA"/>
</dbReference>
<accession>K9ZM84</accession>
<dbReference type="HOGENOM" id="CLU_2520348_0_0_3"/>
<dbReference type="AlphaFoldDB" id="K9ZM84"/>
<protein>
    <submittedName>
        <fullName evidence="1">Uncharacterized protein</fullName>
    </submittedName>
</protein>
<keyword evidence="2" id="KW-1185">Reference proteome</keyword>
<dbReference type="KEGG" id="acy:Anacy_4998"/>
<proteinExistence type="predicted"/>
<name>K9ZM84_ANACC</name>